<accession>A0A9X4GY79</accession>
<name>A0A9X4GY79_9FIRM</name>
<reference evidence="1" key="1">
    <citation type="submission" date="2022-02" db="EMBL/GenBank/DDBJ databases">
        <authorList>
            <person name="Leng L."/>
        </authorList>
    </citation>
    <scope>NUCLEOTIDE SEQUENCE</scope>
    <source>
        <strain evidence="1">JI</strain>
    </source>
</reference>
<dbReference type="CDD" id="cd10912">
    <property type="entry name" value="PIN_YacP-like"/>
    <property type="match status" value="1"/>
</dbReference>
<comment type="caution">
    <text evidence="1">The sequence shown here is derived from an EMBL/GenBank/DDBJ whole genome shotgun (WGS) entry which is preliminary data.</text>
</comment>
<sequence length="170" mass="19528">MQEYLIVDGYNIIFAWPEFEKFKESSLDHARSKLVAILANYSPLSGQKVVVVFDAYQQKNITGKAEFIDGVEVVYTQHGETADTLIERLAGDLSKDGLVYVATSDWAEQGIIFGRGAYRITPGELRMQVNHVKQENEELWSESKPVDSYLENRLLEKVRLKLEKWRREKG</sequence>
<dbReference type="RefSeq" id="WP_277442757.1">
    <property type="nucleotide sequence ID" value="NZ_JAKOAV010000005.1"/>
</dbReference>
<dbReference type="Proteomes" id="UP001154312">
    <property type="component" value="Unassembled WGS sequence"/>
</dbReference>
<protein>
    <submittedName>
        <fullName evidence="1">NYN domain-containing protein</fullName>
    </submittedName>
</protein>
<dbReference type="Pfam" id="PF05991">
    <property type="entry name" value="NYN_YacP"/>
    <property type="match status" value="1"/>
</dbReference>
<keyword evidence="2" id="KW-1185">Reference proteome</keyword>
<dbReference type="PANTHER" id="PTHR34547">
    <property type="entry name" value="YACP-LIKE NYN DOMAIN PROTEIN"/>
    <property type="match status" value="1"/>
</dbReference>
<gene>
    <name evidence="1" type="ORF">L7E55_03970</name>
</gene>
<evidence type="ECO:0000313" key="2">
    <source>
        <dbReference type="Proteomes" id="UP001154312"/>
    </source>
</evidence>
<dbReference type="EMBL" id="JAKOAV010000005">
    <property type="protein sequence ID" value="MDF9407522.1"/>
    <property type="molecule type" value="Genomic_DNA"/>
</dbReference>
<dbReference type="AlphaFoldDB" id="A0A9X4GY79"/>
<dbReference type="InterPro" id="IPR010298">
    <property type="entry name" value="YacP-like"/>
</dbReference>
<organism evidence="1 2">
    <name type="scientific">Pelotomaculum isophthalicicum JI</name>
    <dbReference type="NCBI Taxonomy" id="947010"/>
    <lineage>
        <taxon>Bacteria</taxon>
        <taxon>Bacillati</taxon>
        <taxon>Bacillota</taxon>
        <taxon>Clostridia</taxon>
        <taxon>Eubacteriales</taxon>
        <taxon>Desulfotomaculaceae</taxon>
        <taxon>Pelotomaculum</taxon>
    </lineage>
</organism>
<evidence type="ECO:0000313" key="1">
    <source>
        <dbReference type="EMBL" id="MDF9407522.1"/>
    </source>
</evidence>
<dbReference type="PANTHER" id="PTHR34547:SF1">
    <property type="entry name" value="YACP-LIKE NYN DOMAIN PROTEIN"/>
    <property type="match status" value="1"/>
</dbReference>
<proteinExistence type="predicted"/>